<feature type="compositionally biased region" description="Basic and acidic residues" evidence="1">
    <location>
        <begin position="61"/>
        <end position="71"/>
    </location>
</feature>
<evidence type="ECO:0008006" key="4">
    <source>
        <dbReference type="Google" id="ProtNLM"/>
    </source>
</evidence>
<feature type="region of interest" description="Disordered" evidence="1">
    <location>
        <begin position="52"/>
        <end position="85"/>
    </location>
</feature>
<feature type="compositionally biased region" description="Polar residues" evidence="1">
    <location>
        <begin position="72"/>
        <end position="82"/>
    </location>
</feature>
<keyword evidence="3" id="KW-1185">Reference proteome</keyword>
<dbReference type="AlphaFoldDB" id="A0A3A9AX54"/>
<evidence type="ECO:0000313" key="2">
    <source>
        <dbReference type="EMBL" id="RKI91726.1"/>
    </source>
</evidence>
<sequence>MGVRVTDNKRAKTFLTVVCILLLGVLLVLPRVKDKINEYRIKNVSLKQEQPLGTQEDIEEQREKQKEKEDQSLLTAEQNTGDGQEGEFPEIFWRLEGGLSQIKFSLWQSESGICYFFLPGFAKGRGLVLEEAGGGRVHIGEARLKEGDVLQDVSEKEAYELILYDRDGEQALKAPVIFMYSSDLPVLALTTYSGSMEHIDESRENEETGKATLLDKDGKEIYAGDVESIRGRGNSTWGLSKKPYQFKLCEKADFFGFGESRSWNLIANGYDETRLRNRIVMELAKELGMNYVPESRMIDLYINDIYYGNYYLTEKIRIGSSNVDIRDMETVLNSIYSSKELEMLTRRETEDGDRKWVENGYEEADLSGGYLLERELPTRFVQEISGFITTQGDCYALKSPAHASKEQVDYIAGLMQEFQDAVDKKDGIHPKTGKHYTEYIDVTSFVQKYLVEEISKNYDAGVTSSFFYKPEDAVSSKIFAGPVWDYDVCFGNCNLDEIASNPIGITKMRDHVYGTDLFASLYEKEDFYHQIETLYEEKALPFLRKLLAEGIDEMVEESQASAEMDSIRWERLENRYQYYKEYDNGVRYLKWFIAERMAFLNEVWLEGAVYHNVTFMVNDEPWQVACVKDGETIENEPIPFKNSSLFTGWTTQDGIPFDRFKPVYEDAVFYAGWQEMVPLAE</sequence>
<dbReference type="Proteomes" id="UP000280696">
    <property type="component" value="Unassembled WGS sequence"/>
</dbReference>
<gene>
    <name evidence="2" type="ORF">D7V94_08980</name>
</gene>
<dbReference type="OrthoDB" id="9803752at2"/>
<comment type="caution">
    <text evidence="2">The sequence shown here is derived from an EMBL/GenBank/DDBJ whole genome shotgun (WGS) entry which is preliminary data.</text>
</comment>
<dbReference type="InterPro" id="IPR014867">
    <property type="entry name" value="Spore_coat_CotH_CotH2/3/7"/>
</dbReference>
<proteinExistence type="predicted"/>
<reference evidence="2 3" key="1">
    <citation type="submission" date="2018-09" db="EMBL/GenBank/DDBJ databases">
        <title>Murine metabolic-syndrome-specific gut microbial biobank.</title>
        <authorList>
            <person name="Liu C."/>
        </authorList>
    </citation>
    <scope>NUCLEOTIDE SEQUENCE [LARGE SCALE GENOMIC DNA]</scope>
    <source>
        <strain evidence="2 3">0.1xD8-82</strain>
    </source>
</reference>
<organism evidence="2 3">
    <name type="scientific">Parablautia intestinalis</name>
    <dbReference type="NCBI Taxonomy" id="2320100"/>
    <lineage>
        <taxon>Bacteria</taxon>
        <taxon>Bacillati</taxon>
        <taxon>Bacillota</taxon>
        <taxon>Clostridia</taxon>
        <taxon>Lachnospirales</taxon>
        <taxon>Lachnospiraceae</taxon>
        <taxon>Parablautia</taxon>
    </lineage>
</organism>
<accession>A0A3A9AX54</accession>
<dbReference type="Pfam" id="PF08757">
    <property type="entry name" value="CotH"/>
    <property type="match status" value="1"/>
</dbReference>
<evidence type="ECO:0000313" key="3">
    <source>
        <dbReference type="Proteomes" id="UP000280696"/>
    </source>
</evidence>
<protein>
    <recommendedName>
        <fullName evidence="4">CotH protein</fullName>
    </recommendedName>
</protein>
<dbReference type="EMBL" id="RAYQ01000008">
    <property type="protein sequence ID" value="RKI91726.1"/>
    <property type="molecule type" value="Genomic_DNA"/>
</dbReference>
<evidence type="ECO:0000256" key="1">
    <source>
        <dbReference type="SAM" id="MobiDB-lite"/>
    </source>
</evidence>
<name>A0A3A9AX54_9FIRM</name>